<evidence type="ECO:0000313" key="2">
    <source>
        <dbReference type="EMBL" id="EQB51803.1"/>
    </source>
</evidence>
<protein>
    <submittedName>
        <fullName evidence="2">Uncharacterized protein</fullName>
    </submittedName>
</protein>
<sequence>MTRSKTLAAAEKKALEGKNESQDSQYVLDQYRVVYGIGVFAAEAINIIATKQSREQKVSRLAFDFPF</sequence>
<comment type="caution">
    <text evidence="2">The sequence shown here is derived from an EMBL/GenBank/DDBJ whole genome shotgun (WGS) entry which is preliminary data.</text>
</comment>
<evidence type="ECO:0000313" key="3">
    <source>
        <dbReference type="Proteomes" id="UP000015530"/>
    </source>
</evidence>
<name>T0KFP8_COLGC</name>
<feature type="compositionally biased region" description="Basic and acidic residues" evidence="1">
    <location>
        <begin position="10"/>
        <end position="21"/>
    </location>
</feature>
<dbReference type="AlphaFoldDB" id="T0KFP8"/>
<accession>T0KFP8</accession>
<dbReference type="EMBL" id="AMYD01001742">
    <property type="protein sequence ID" value="EQB51803.1"/>
    <property type="molecule type" value="Genomic_DNA"/>
</dbReference>
<gene>
    <name evidence="2" type="ORF">CGLO_08623</name>
</gene>
<organism evidence="2 3">
    <name type="scientific">Colletotrichum gloeosporioides (strain Cg-14)</name>
    <name type="common">Anthracnose fungus</name>
    <name type="synonym">Glomerella cingulata</name>
    <dbReference type="NCBI Taxonomy" id="1237896"/>
    <lineage>
        <taxon>Eukaryota</taxon>
        <taxon>Fungi</taxon>
        <taxon>Dikarya</taxon>
        <taxon>Ascomycota</taxon>
        <taxon>Pezizomycotina</taxon>
        <taxon>Sordariomycetes</taxon>
        <taxon>Hypocreomycetidae</taxon>
        <taxon>Glomerellales</taxon>
        <taxon>Glomerellaceae</taxon>
        <taxon>Colletotrichum</taxon>
        <taxon>Colletotrichum gloeosporioides species complex</taxon>
    </lineage>
</organism>
<evidence type="ECO:0000256" key="1">
    <source>
        <dbReference type="SAM" id="MobiDB-lite"/>
    </source>
</evidence>
<dbReference type="HOGENOM" id="CLU_2812175_0_0_1"/>
<reference evidence="3" key="1">
    <citation type="journal article" date="2013" name="Mol. Plant Microbe Interact.">
        <title>Global aspects of pacC regulation of pathogenicity genes in Colletotrichum gloeosporioides as revealed by transcriptome analysis.</title>
        <authorList>
            <person name="Alkan N."/>
            <person name="Meng X."/>
            <person name="Friedlander G."/>
            <person name="Reuveni E."/>
            <person name="Sukno S."/>
            <person name="Sherman A."/>
            <person name="Thon M."/>
            <person name="Fluhr R."/>
            <person name="Prusky D."/>
        </authorList>
    </citation>
    <scope>NUCLEOTIDE SEQUENCE [LARGE SCALE GENOMIC DNA]</scope>
    <source>
        <strain evidence="3">Cg-14</strain>
    </source>
</reference>
<feature type="region of interest" description="Disordered" evidence="1">
    <location>
        <begin position="1"/>
        <end position="21"/>
    </location>
</feature>
<dbReference type="Proteomes" id="UP000015530">
    <property type="component" value="Unassembled WGS sequence"/>
</dbReference>
<proteinExistence type="predicted"/>